<reference evidence="3" key="1">
    <citation type="submission" date="2020-08" db="EMBL/GenBank/DDBJ databases">
        <title>Multicomponent nature underlies the extraordinary mechanical properties of spider dragline silk.</title>
        <authorList>
            <person name="Kono N."/>
            <person name="Nakamura H."/>
            <person name="Mori M."/>
            <person name="Yoshida Y."/>
            <person name="Ohtoshi R."/>
            <person name="Malay A.D."/>
            <person name="Moran D.A.P."/>
            <person name="Tomita M."/>
            <person name="Numata K."/>
            <person name="Arakawa K."/>
        </authorList>
    </citation>
    <scope>NUCLEOTIDE SEQUENCE</scope>
</reference>
<evidence type="ECO:0000313" key="3">
    <source>
        <dbReference type="EMBL" id="GFX99252.1"/>
    </source>
</evidence>
<name>A0A8X6S2A5_TRICX</name>
<keyword evidence="1" id="KW-0560">Oxidoreductase</keyword>
<organism evidence="3 4">
    <name type="scientific">Trichonephila clavipes</name>
    <name type="common">Golden silk orbweaver</name>
    <name type="synonym">Nephila clavipes</name>
    <dbReference type="NCBI Taxonomy" id="2585209"/>
    <lineage>
        <taxon>Eukaryota</taxon>
        <taxon>Metazoa</taxon>
        <taxon>Ecdysozoa</taxon>
        <taxon>Arthropoda</taxon>
        <taxon>Chelicerata</taxon>
        <taxon>Arachnida</taxon>
        <taxon>Araneae</taxon>
        <taxon>Araneomorphae</taxon>
        <taxon>Entelegynae</taxon>
        <taxon>Araneoidea</taxon>
        <taxon>Nephilidae</taxon>
        <taxon>Trichonephila</taxon>
    </lineage>
</organism>
<gene>
    <name evidence="3" type="ORF">TNCV_2494331</name>
</gene>
<dbReference type="InterPro" id="IPR036396">
    <property type="entry name" value="Cyt_P450_sf"/>
</dbReference>
<dbReference type="SUPFAM" id="SSF48264">
    <property type="entry name" value="Cytochrome P450"/>
    <property type="match status" value="1"/>
</dbReference>
<evidence type="ECO:0000256" key="2">
    <source>
        <dbReference type="SAM" id="Phobius"/>
    </source>
</evidence>
<dbReference type="EMBL" id="BMAU01021206">
    <property type="protein sequence ID" value="GFX99252.1"/>
    <property type="molecule type" value="Genomic_DNA"/>
</dbReference>
<dbReference type="Gene3D" id="1.10.630.10">
    <property type="entry name" value="Cytochrome P450"/>
    <property type="match status" value="1"/>
</dbReference>
<dbReference type="GO" id="GO:0016705">
    <property type="term" value="F:oxidoreductase activity, acting on paired donors, with incorporation or reduction of molecular oxygen"/>
    <property type="evidence" value="ECO:0007669"/>
    <property type="project" value="InterPro"/>
</dbReference>
<keyword evidence="2" id="KW-1133">Transmembrane helix</keyword>
<evidence type="ECO:0000256" key="1">
    <source>
        <dbReference type="ARBA" id="ARBA00023033"/>
    </source>
</evidence>
<evidence type="ECO:0008006" key="5">
    <source>
        <dbReference type="Google" id="ProtNLM"/>
    </source>
</evidence>
<dbReference type="Proteomes" id="UP000887159">
    <property type="component" value="Unassembled WGS sequence"/>
</dbReference>
<dbReference type="GO" id="GO:0004497">
    <property type="term" value="F:monooxygenase activity"/>
    <property type="evidence" value="ECO:0007669"/>
    <property type="project" value="UniProtKB-KW"/>
</dbReference>
<dbReference type="GO" id="GO:0020037">
    <property type="term" value="F:heme binding"/>
    <property type="evidence" value="ECO:0007669"/>
    <property type="project" value="InterPro"/>
</dbReference>
<protein>
    <recommendedName>
        <fullName evidence="5">Cytochrome P450</fullName>
    </recommendedName>
</protein>
<keyword evidence="1" id="KW-0503">Monooxygenase</keyword>
<dbReference type="AlphaFoldDB" id="A0A8X6S2A5"/>
<evidence type="ECO:0000313" key="4">
    <source>
        <dbReference type="Proteomes" id="UP000887159"/>
    </source>
</evidence>
<sequence>MHAKAALVIVSFVTVVIYFAVYDKSGNSPPGPIGLPVVGYFPFLTSKPYIVLQELAKLYGPIFRLIVVPERCRRREELLGIILLLYPVLTDCLSTVNFITPKELFCFSRPTA</sequence>
<feature type="transmembrane region" description="Helical" evidence="2">
    <location>
        <begin position="6"/>
        <end position="22"/>
    </location>
</feature>
<dbReference type="GO" id="GO:0005506">
    <property type="term" value="F:iron ion binding"/>
    <property type="evidence" value="ECO:0007669"/>
    <property type="project" value="InterPro"/>
</dbReference>
<keyword evidence="4" id="KW-1185">Reference proteome</keyword>
<proteinExistence type="predicted"/>
<accession>A0A8X6S2A5</accession>
<keyword evidence="2" id="KW-0812">Transmembrane</keyword>
<feature type="transmembrane region" description="Helical" evidence="2">
    <location>
        <begin position="78"/>
        <end position="99"/>
    </location>
</feature>
<comment type="caution">
    <text evidence="3">The sequence shown here is derived from an EMBL/GenBank/DDBJ whole genome shotgun (WGS) entry which is preliminary data.</text>
</comment>
<keyword evidence="2" id="KW-0472">Membrane</keyword>